<feature type="transmembrane region" description="Helical" evidence="6">
    <location>
        <begin position="327"/>
        <end position="348"/>
    </location>
</feature>
<evidence type="ECO:0000256" key="4">
    <source>
        <dbReference type="ARBA" id="ARBA00022989"/>
    </source>
</evidence>
<keyword evidence="2" id="KW-1003">Cell membrane</keyword>
<gene>
    <name evidence="7" type="ORF">RMSM_06661</name>
</gene>
<dbReference type="Pfam" id="PF01943">
    <property type="entry name" value="Polysacc_synt"/>
    <property type="match status" value="1"/>
</dbReference>
<dbReference type="GO" id="GO:0005886">
    <property type="term" value="C:plasma membrane"/>
    <property type="evidence" value="ECO:0007669"/>
    <property type="project" value="UniProtKB-SubCell"/>
</dbReference>
<evidence type="ECO:0000256" key="2">
    <source>
        <dbReference type="ARBA" id="ARBA00022475"/>
    </source>
</evidence>
<keyword evidence="3 6" id="KW-0812">Transmembrane</keyword>
<comment type="subcellular location">
    <subcellularLocation>
        <location evidence="1">Cell membrane</location>
        <topology evidence="1">Multi-pass membrane protein</topology>
    </subcellularLocation>
</comment>
<proteinExistence type="predicted"/>
<feature type="transmembrane region" description="Helical" evidence="6">
    <location>
        <begin position="416"/>
        <end position="433"/>
    </location>
</feature>
<dbReference type="EMBL" id="ANOG01000961">
    <property type="protein sequence ID" value="EMI16418.1"/>
    <property type="molecule type" value="Genomic_DNA"/>
</dbReference>
<dbReference type="Proteomes" id="UP000011991">
    <property type="component" value="Unassembled WGS sequence"/>
</dbReference>
<dbReference type="PATRIC" id="fig|1265738.3.peg.6655"/>
<reference evidence="7 8" key="1">
    <citation type="journal article" date="2013" name="Mar. Genomics">
        <title>Expression of sulfatases in Rhodopirellula baltica and the diversity of sulfatases in the genus Rhodopirellula.</title>
        <authorList>
            <person name="Wegner C.E."/>
            <person name="Richter-Heitmann T."/>
            <person name="Klindworth A."/>
            <person name="Klockow C."/>
            <person name="Richter M."/>
            <person name="Achstetter T."/>
            <person name="Glockner F.O."/>
            <person name="Harder J."/>
        </authorList>
    </citation>
    <scope>NUCLEOTIDE SEQUENCE [LARGE SCALE GENOMIC DNA]</scope>
    <source>
        <strain evidence="7 8">SM1</strain>
    </source>
</reference>
<evidence type="ECO:0000256" key="3">
    <source>
        <dbReference type="ARBA" id="ARBA00022692"/>
    </source>
</evidence>
<feature type="transmembrane region" description="Helical" evidence="6">
    <location>
        <begin position="67"/>
        <end position="89"/>
    </location>
</feature>
<comment type="caution">
    <text evidence="7">The sequence shown here is derived from an EMBL/GenBank/DDBJ whole genome shotgun (WGS) entry which is preliminary data.</text>
</comment>
<evidence type="ECO:0000313" key="8">
    <source>
        <dbReference type="Proteomes" id="UP000011991"/>
    </source>
</evidence>
<accession>M5RA93</accession>
<evidence type="ECO:0000313" key="7">
    <source>
        <dbReference type="EMBL" id="EMI16418.1"/>
    </source>
</evidence>
<sequence>MISVLINFFVQVLIVRYLSKEGYGAFAYGYSIATLAARVTPLGTDKAISRFIPIYHEEKKVDQVKGALLVAITTTVVMGVLLVGLAVSTRNVLAETVVQDPLALSVLLMIIALAPLIAMENILEKLLAVFGRVKSLFIRRYVLTPLLRLSAVCGLMATGGDAVYLAGAYVVATVIGVFISAQILWRILRDDPLLAEIAKIKADLPTRRLFRFGVPLLSTDVVYGLRTSLVVVLLEFFHGTTGVAAFRAILPVARLNQIVFDSFKLLYVPTASRMFARGDTEDISQLYWRSSAWIALLTLPVLLISFSLATPVAVLLFGETYASSGPILAAVSMGLYLNAAFGFNALTLRVFKSVRTIMKIDLGAGLLALILNVIVVPIYGPLGGAIVSSFVMIVQNVAYQVVVMKAGQLKGIPAEIARIHAAIIVIAVALLLVQTMLVLPVAVGLAVAVVLTLIVWATFLKTLQIRELFPEIDRFLPRRFAVGEPLISDAHASPPVRAKQGQS</sequence>
<dbReference type="PANTHER" id="PTHR30250:SF11">
    <property type="entry name" value="O-ANTIGEN TRANSPORTER-RELATED"/>
    <property type="match status" value="1"/>
</dbReference>
<keyword evidence="5 6" id="KW-0472">Membrane</keyword>
<feature type="transmembrane region" description="Helical" evidence="6">
    <location>
        <begin position="101"/>
        <end position="119"/>
    </location>
</feature>
<feature type="transmembrane region" description="Helical" evidence="6">
    <location>
        <begin position="140"/>
        <end position="157"/>
    </location>
</feature>
<keyword evidence="8" id="KW-1185">Reference proteome</keyword>
<dbReference type="InterPro" id="IPR002797">
    <property type="entry name" value="Polysacc_synth"/>
</dbReference>
<evidence type="ECO:0000256" key="5">
    <source>
        <dbReference type="ARBA" id="ARBA00023136"/>
    </source>
</evidence>
<dbReference type="InterPro" id="IPR050833">
    <property type="entry name" value="Poly_Biosynth_Transport"/>
</dbReference>
<feature type="transmembrane region" description="Helical" evidence="6">
    <location>
        <begin position="163"/>
        <end position="188"/>
    </location>
</feature>
<evidence type="ECO:0000256" key="1">
    <source>
        <dbReference type="ARBA" id="ARBA00004651"/>
    </source>
</evidence>
<evidence type="ECO:0000256" key="6">
    <source>
        <dbReference type="SAM" id="Phobius"/>
    </source>
</evidence>
<keyword evidence="4 6" id="KW-1133">Transmembrane helix</keyword>
<organism evidence="7 8">
    <name type="scientific">Rhodopirellula maiorica SM1</name>
    <dbReference type="NCBI Taxonomy" id="1265738"/>
    <lineage>
        <taxon>Bacteria</taxon>
        <taxon>Pseudomonadati</taxon>
        <taxon>Planctomycetota</taxon>
        <taxon>Planctomycetia</taxon>
        <taxon>Pirellulales</taxon>
        <taxon>Pirellulaceae</taxon>
        <taxon>Novipirellula</taxon>
    </lineage>
</organism>
<name>M5RA93_9BACT</name>
<dbReference type="PANTHER" id="PTHR30250">
    <property type="entry name" value="PST FAMILY PREDICTED COLANIC ACID TRANSPORTER"/>
    <property type="match status" value="1"/>
</dbReference>
<dbReference type="AlphaFoldDB" id="M5RA93"/>
<protein>
    <submittedName>
        <fullName evidence="7">Polysaccharide biosynthesis protein</fullName>
    </submittedName>
</protein>
<feature type="transmembrane region" description="Helical" evidence="6">
    <location>
        <begin position="293"/>
        <end position="315"/>
    </location>
</feature>
<feature type="transmembrane region" description="Helical" evidence="6">
    <location>
        <begin position="439"/>
        <end position="460"/>
    </location>
</feature>